<proteinExistence type="predicted"/>
<accession>A0ABU0RXV8</accession>
<dbReference type="Proteomes" id="UP001223072">
    <property type="component" value="Unassembled WGS sequence"/>
</dbReference>
<gene>
    <name evidence="1" type="ORF">QFZ49_005959</name>
</gene>
<name>A0ABU0RXV8_9ACTN</name>
<keyword evidence="2" id="KW-1185">Reference proteome</keyword>
<organism evidence="1 2">
    <name type="scientific">Streptomyces turgidiscabies</name>
    <dbReference type="NCBI Taxonomy" id="85558"/>
    <lineage>
        <taxon>Bacteria</taxon>
        <taxon>Bacillati</taxon>
        <taxon>Actinomycetota</taxon>
        <taxon>Actinomycetes</taxon>
        <taxon>Kitasatosporales</taxon>
        <taxon>Streptomycetaceae</taxon>
        <taxon>Streptomyces</taxon>
    </lineage>
</organism>
<sequence length="111" mass="12348">MTDAPKAFGYIRLCNDTDDHELALIENGIIKFAEAHGLQLVHTHYEEGPGIAPSRLIRRLIHDDIRHVIVLSLGQITEHPLMQLLVLEAITEDAGALLYEASDIYGWVHAG</sequence>
<evidence type="ECO:0008006" key="3">
    <source>
        <dbReference type="Google" id="ProtNLM"/>
    </source>
</evidence>
<evidence type="ECO:0000313" key="1">
    <source>
        <dbReference type="EMBL" id="MDQ0935987.1"/>
    </source>
</evidence>
<dbReference type="EMBL" id="JAUSZS010000007">
    <property type="protein sequence ID" value="MDQ0935987.1"/>
    <property type="molecule type" value="Genomic_DNA"/>
</dbReference>
<evidence type="ECO:0000313" key="2">
    <source>
        <dbReference type="Proteomes" id="UP001223072"/>
    </source>
</evidence>
<comment type="caution">
    <text evidence="1">The sequence shown here is derived from an EMBL/GenBank/DDBJ whole genome shotgun (WGS) entry which is preliminary data.</text>
</comment>
<protein>
    <recommendedName>
        <fullName evidence="3">Resolvase/invertase-type recombinase catalytic domain-containing protein</fullName>
    </recommendedName>
</protein>
<reference evidence="1 2" key="1">
    <citation type="submission" date="2023-07" db="EMBL/GenBank/DDBJ databases">
        <title>Comparative genomics of wheat-associated soil bacteria to identify genetic determinants of phenazine resistance.</title>
        <authorList>
            <person name="Mouncey N."/>
        </authorList>
    </citation>
    <scope>NUCLEOTIDE SEQUENCE [LARGE SCALE GENOMIC DNA]</scope>
    <source>
        <strain evidence="1 2">W2I16</strain>
    </source>
</reference>
<dbReference type="RefSeq" id="WP_307629425.1">
    <property type="nucleotide sequence ID" value="NZ_JAUSZS010000007.1"/>
</dbReference>